<sequence length="543" mass="56155">MGDSISLNSINAIRRGNNASLQLQLDPTDLTSGFAQIFEAAPATRERPQPKADEPAAPKATNKPDSEDRDDDESYDSAAVGQTAATPIAQTSEPLEASVEEPIAAEAGLADPDQQPASATPNGEELDAEANENVAAVAPTDSAGENAAATEADLAVDANSSDTAESTPLDTPIENVEATEQPEAFEESLAETDTTSELVAEPVSDAADQQDSQVVAVAPVSESDPNVEPEDPAIAKAAAEELEPAIARSDVEPGSQKSKRRFSKDSGEERIVGLPNGTQPPADSVQPASTQRPAEGTSPAIVAPAELAVAEELPVDLPSVDATAALSQPVPEAEPASQSAATSIPIAAAKQTEAAARSSATPLADAAPTIGSAKIETAGNATTATAAKAKSTDTNPLDQVDRAKLLQRVSRAFQQLGTDGGSLKIRLHPPRLGSVGIDVNVSGRKINARIVTESEAASHALRENLHDLKNRLAEQGFQIESIEIGMESEMGTSQGGQQEQRETFQNFAAPPRPPMPEPVAPTELPQEIGSSTGSSTEQLDLVA</sequence>
<dbReference type="AlphaFoldDB" id="A0A517LW04"/>
<dbReference type="Proteomes" id="UP000319557">
    <property type="component" value="Chromosome"/>
</dbReference>
<reference evidence="3 4" key="1">
    <citation type="submission" date="2019-02" db="EMBL/GenBank/DDBJ databases">
        <title>Deep-cultivation of Planctomycetes and their phenomic and genomic characterization uncovers novel biology.</title>
        <authorList>
            <person name="Wiegand S."/>
            <person name="Jogler M."/>
            <person name="Boedeker C."/>
            <person name="Pinto D."/>
            <person name="Vollmers J."/>
            <person name="Rivas-Marin E."/>
            <person name="Kohn T."/>
            <person name="Peeters S.H."/>
            <person name="Heuer A."/>
            <person name="Rast P."/>
            <person name="Oberbeckmann S."/>
            <person name="Bunk B."/>
            <person name="Jeske O."/>
            <person name="Meyerdierks A."/>
            <person name="Storesund J.E."/>
            <person name="Kallscheuer N."/>
            <person name="Luecker S."/>
            <person name="Lage O.M."/>
            <person name="Pohl T."/>
            <person name="Merkel B.J."/>
            <person name="Hornburger P."/>
            <person name="Mueller R.-W."/>
            <person name="Bruemmer F."/>
            <person name="Labrenz M."/>
            <person name="Spormann A.M."/>
            <person name="Op den Camp H."/>
            <person name="Overmann J."/>
            <person name="Amann R."/>
            <person name="Jetten M.S.M."/>
            <person name="Mascher T."/>
            <person name="Medema M.H."/>
            <person name="Devos D.P."/>
            <person name="Kaster A.-K."/>
            <person name="Ovreas L."/>
            <person name="Rohde M."/>
            <person name="Galperin M.Y."/>
            <person name="Jogler C."/>
        </authorList>
    </citation>
    <scope>NUCLEOTIDE SEQUENCE [LARGE SCALE GENOMIC DNA]</scope>
    <source>
        <strain evidence="3 4">EC9</strain>
    </source>
</reference>
<feature type="region of interest" description="Disordered" evidence="1">
    <location>
        <begin position="489"/>
        <end position="543"/>
    </location>
</feature>
<feature type="compositionally biased region" description="Polar residues" evidence="1">
    <location>
        <begin position="83"/>
        <end position="93"/>
    </location>
</feature>
<name>A0A517LW04_9BACT</name>
<feature type="compositionally biased region" description="Polar residues" evidence="1">
    <location>
        <begin position="276"/>
        <end position="292"/>
    </location>
</feature>
<keyword evidence="3" id="KW-0969">Cilium</keyword>
<keyword evidence="3" id="KW-0282">Flagellum</keyword>
<evidence type="ECO:0000256" key="1">
    <source>
        <dbReference type="SAM" id="MobiDB-lite"/>
    </source>
</evidence>
<evidence type="ECO:0000259" key="2">
    <source>
        <dbReference type="Pfam" id="PF02120"/>
    </source>
</evidence>
<keyword evidence="3" id="KW-0966">Cell projection</keyword>
<keyword evidence="4" id="KW-1185">Reference proteome</keyword>
<protein>
    <submittedName>
        <fullName evidence="3">Flagellar hook-length control protein</fullName>
    </submittedName>
</protein>
<dbReference type="KEGG" id="ruv:EC9_09710"/>
<dbReference type="InterPro" id="IPR038610">
    <property type="entry name" value="FliK-like_C_sf"/>
</dbReference>
<proteinExistence type="predicted"/>
<dbReference type="EMBL" id="CP036261">
    <property type="protein sequence ID" value="QDS86797.1"/>
    <property type="molecule type" value="Genomic_DNA"/>
</dbReference>
<feature type="domain" description="Flagellar hook-length control protein-like C-terminal" evidence="2">
    <location>
        <begin position="411"/>
        <end position="490"/>
    </location>
</feature>
<feature type="region of interest" description="Disordered" evidence="1">
    <location>
        <begin position="34"/>
        <end position="305"/>
    </location>
</feature>
<dbReference type="Gene3D" id="3.30.750.140">
    <property type="match status" value="1"/>
</dbReference>
<feature type="compositionally biased region" description="Polar residues" evidence="1">
    <location>
        <begin position="160"/>
        <end position="169"/>
    </location>
</feature>
<feature type="compositionally biased region" description="Polar residues" evidence="1">
    <location>
        <begin position="495"/>
        <end position="506"/>
    </location>
</feature>
<evidence type="ECO:0000313" key="4">
    <source>
        <dbReference type="Proteomes" id="UP000319557"/>
    </source>
</evidence>
<organism evidence="3 4">
    <name type="scientific">Rosistilla ulvae</name>
    <dbReference type="NCBI Taxonomy" id="1930277"/>
    <lineage>
        <taxon>Bacteria</taxon>
        <taxon>Pseudomonadati</taxon>
        <taxon>Planctomycetota</taxon>
        <taxon>Planctomycetia</taxon>
        <taxon>Pirellulales</taxon>
        <taxon>Pirellulaceae</taxon>
        <taxon>Rosistilla</taxon>
    </lineage>
</organism>
<feature type="compositionally biased region" description="Pro residues" evidence="1">
    <location>
        <begin position="510"/>
        <end position="519"/>
    </location>
</feature>
<evidence type="ECO:0000313" key="3">
    <source>
        <dbReference type="EMBL" id="QDS86797.1"/>
    </source>
</evidence>
<feature type="compositionally biased region" description="Low complexity" evidence="1">
    <location>
        <begin position="131"/>
        <end position="159"/>
    </location>
</feature>
<feature type="compositionally biased region" description="Basic and acidic residues" evidence="1">
    <location>
        <begin position="44"/>
        <end position="66"/>
    </location>
</feature>
<accession>A0A517LW04</accession>
<dbReference type="CDD" id="cd17470">
    <property type="entry name" value="T3SS_Flik_C"/>
    <property type="match status" value="1"/>
</dbReference>
<dbReference type="Pfam" id="PF02120">
    <property type="entry name" value="Flg_hook"/>
    <property type="match status" value="1"/>
</dbReference>
<gene>
    <name evidence="3" type="ORF">EC9_09710</name>
</gene>
<dbReference type="RefSeq" id="WP_218934582.1">
    <property type="nucleotide sequence ID" value="NZ_CP036261.1"/>
</dbReference>
<dbReference type="InterPro" id="IPR021136">
    <property type="entry name" value="Flagellar_hook_control-like_C"/>
</dbReference>
<feature type="compositionally biased region" description="Polar residues" evidence="1">
    <location>
        <begin position="528"/>
        <end position="543"/>
    </location>
</feature>